<evidence type="ECO:0000313" key="5">
    <source>
        <dbReference type="EMBL" id="KAJ3096837.1"/>
    </source>
</evidence>
<dbReference type="Pfam" id="PF00264">
    <property type="entry name" value="Tyrosinase"/>
    <property type="match status" value="1"/>
</dbReference>
<evidence type="ECO:0000256" key="1">
    <source>
        <dbReference type="ARBA" id="ARBA00022723"/>
    </source>
</evidence>
<organism evidence="5 6">
    <name type="scientific">Physocladia obscura</name>
    <dbReference type="NCBI Taxonomy" id="109957"/>
    <lineage>
        <taxon>Eukaryota</taxon>
        <taxon>Fungi</taxon>
        <taxon>Fungi incertae sedis</taxon>
        <taxon>Chytridiomycota</taxon>
        <taxon>Chytridiomycota incertae sedis</taxon>
        <taxon>Chytridiomycetes</taxon>
        <taxon>Chytridiales</taxon>
        <taxon>Chytriomycetaceae</taxon>
        <taxon>Physocladia</taxon>
    </lineage>
</organism>
<evidence type="ECO:0000256" key="2">
    <source>
        <dbReference type="ARBA" id="ARBA00023008"/>
    </source>
</evidence>
<keyword evidence="2" id="KW-0186">Copper</keyword>
<sequence>MKVQVVKVKPTVGWGLVAAMVLAEISGAGASACTAPLTRVEWSTLTSAQKAQYVAAVKTLADRPQNAAGVIGDSTTISLKDFTNLHARASPWAHGSAEFYPYHRAMMHVFEQAMQTAGWSGGVPYWDWPAMNTNWWTSDILSSTYLGSPSSGKANNCVVDGVFAYPGYTVAVMDSDTVAYEDGMHATSAAMCLSRCGAVGSAATAPSDINTRYGALTYATFRGDAADNDDDESGFHASGHETIGGTSCQSDMGNPSISPNDPLFWLHHSFVDKVWWRWQQRCPAFMYDYEGPLTINDPIDLADSQIATMTQDVDTWGITVGQLLNPEGDVLCFTYTTSASDLTMPAVNCPAFTGIPSAAAVTTSSSSDSNSTSSTNSTSSSGTTSGTATVTLADVWVNKLLMSLIVSTSSLSFSDSTNATVVVFGRDDTSTVTPIDYDSVIDDSPTHYEISAGANGTILITYIQGTNKTLSIPAGERLRFVYRSYAETYNSAGKITRYYIDTPLKPYVPTPGAPTNVTAGDPCYQMYPNPTTDKWIKMHQLNYNKIRNSEARTKERIDQWNIDNCGPVNGTANAAATADFVGTAGTAIASASA</sequence>
<name>A0AAD5SSH0_9FUNG</name>
<keyword evidence="1" id="KW-0479">Metal-binding</keyword>
<reference evidence="5" key="1">
    <citation type="submission" date="2020-05" db="EMBL/GenBank/DDBJ databases">
        <title>Phylogenomic resolution of chytrid fungi.</title>
        <authorList>
            <person name="Stajich J.E."/>
            <person name="Amses K."/>
            <person name="Simmons R."/>
            <person name="Seto K."/>
            <person name="Myers J."/>
            <person name="Bonds A."/>
            <person name="Quandt C.A."/>
            <person name="Barry K."/>
            <person name="Liu P."/>
            <person name="Grigoriev I."/>
            <person name="Longcore J.E."/>
            <person name="James T.Y."/>
        </authorList>
    </citation>
    <scope>NUCLEOTIDE SEQUENCE</scope>
    <source>
        <strain evidence="5">JEL0513</strain>
    </source>
</reference>
<feature type="region of interest" description="Disordered" evidence="3">
    <location>
        <begin position="363"/>
        <end position="385"/>
    </location>
</feature>
<dbReference type="SUPFAM" id="SSF48056">
    <property type="entry name" value="Di-copper centre-containing domain"/>
    <property type="match status" value="1"/>
</dbReference>
<protein>
    <recommendedName>
        <fullName evidence="4">Tyrosinase copper-binding domain-containing protein</fullName>
    </recommendedName>
</protein>
<comment type="caution">
    <text evidence="5">The sequence shown here is derived from an EMBL/GenBank/DDBJ whole genome shotgun (WGS) entry which is preliminary data.</text>
</comment>
<dbReference type="GO" id="GO:0046872">
    <property type="term" value="F:metal ion binding"/>
    <property type="evidence" value="ECO:0007669"/>
    <property type="project" value="UniProtKB-KW"/>
</dbReference>
<feature type="domain" description="Tyrosinase copper-binding" evidence="4">
    <location>
        <begin position="261"/>
        <end position="272"/>
    </location>
</feature>
<dbReference type="InterPro" id="IPR008922">
    <property type="entry name" value="Di-copper_centre_dom_sf"/>
</dbReference>
<accession>A0AAD5SSH0</accession>
<gene>
    <name evidence="5" type="ORF">HK100_005482</name>
</gene>
<dbReference type="EMBL" id="JADGJH010002563">
    <property type="protein sequence ID" value="KAJ3096837.1"/>
    <property type="molecule type" value="Genomic_DNA"/>
</dbReference>
<evidence type="ECO:0000313" key="6">
    <source>
        <dbReference type="Proteomes" id="UP001211907"/>
    </source>
</evidence>
<dbReference type="InterPro" id="IPR002227">
    <property type="entry name" value="Tyrosinase_Cu-bd"/>
</dbReference>
<evidence type="ECO:0000256" key="3">
    <source>
        <dbReference type="SAM" id="MobiDB-lite"/>
    </source>
</evidence>
<dbReference type="Proteomes" id="UP001211907">
    <property type="component" value="Unassembled WGS sequence"/>
</dbReference>
<keyword evidence="6" id="KW-1185">Reference proteome</keyword>
<proteinExistence type="predicted"/>
<dbReference type="PRINTS" id="PR00092">
    <property type="entry name" value="TYROSINASE"/>
</dbReference>
<dbReference type="GO" id="GO:0016491">
    <property type="term" value="F:oxidoreductase activity"/>
    <property type="evidence" value="ECO:0007669"/>
    <property type="project" value="InterPro"/>
</dbReference>
<dbReference type="PANTHER" id="PTHR11474">
    <property type="entry name" value="TYROSINASE FAMILY MEMBER"/>
    <property type="match status" value="1"/>
</dbReference>
<dbReference type="Gene3D" id="1.10.1280.10">
    <property type="entry name" value="Di-copper center containing domain from catechol oxidase"/>
    <property type="match status" value="1"/>
</dbReference>
<dbReference type="InterPro" id="IPR050316">
    <property type="entry name" value="Tyrosinase/Hemocyanin"/>
</dbReference>
<dbReference type="PROSITE" id="PS00498">
    <property type="entry name" value="TYROSINASE_2"/>
    <property type="match status" value="1"/>
</dbReference>
<dbReference type="PANTHER" id="PTHR11474:SF126">
    <property type="entry name" value="TYROSINASE-LIKE PROTEIN TYR-1-RELATED"/>
    <property type="match status" value="1"/>
</dbReference>
<dbReference type="AlphaFoldDB" id="A0AAD5SSH0"/>
<evidence type="ECO:0000259" key="4">
    <source>
        <dbReference type="PROSITE" id="PS00498"/>
    </source>
</evidence>